<gene>
    <name evidence="2" type="ORF">A2W32_05420</name>
</gene>
<reference evidence="2 3" key="1">
    <citation type="journal article" date="2016" name="Nat. Commun.">
        <title>Thousands of microbial genomes shed light on interconnected biogeochemical processes in an aquifer system.</title>
        <authorList>
            <person name="Anantharaman K."/>
            <person name="Brown C.T."/>
            <person name="Hug L.A."/>
            <person name="Sharon I."/>
            <person name="Castelle C.J."/>
            <person name="Probst A.J."/>
            <person name="Thomas B.C."/>
            <person name="Singh A."/>
            <person name="Wilkins M.J."/>
            <person name="Karaoz U."/>
            <person name="Brodie E.L."/>
            <person name="Williams K.H."/>
            <person name="Hubbard S.S."/>
            <person name="Banfield J.F."/>
        </authorList>
    </citation>
    <scope>NUCLEOTIDE SEQUENCE [LARGE SCALE GENOMIC DNA]</scope>
</reference>
<dbReference type="STRING" id="1802610.A2W32_05420"/>
<dbReference type="Pfam" id="PF14213">
    <property type="entry name" value="DUF4325"/>
    <property type="match status" value="1"/>
</dbReference>
<accession>A0A1F4V4K5</accession>
<protein>
    <recommendedName>
        <fullName evidence="1">DUF4325 domain-containing protein</fullName>
    </recommendedName>
</protein>
<sequence length="94" mass="10504">MKIELKKFGNILISRKDGKEALAAIHNTLSKLGDEELLEIDFLGVSTFTPSWADEFITPIKQKYGLKVILLNTSNPSVQATLELLETISKMQKV</sequence>
<evidence type="ECO:0000313" key="3">
    <source>
        <dbReference type="Proteomes" id="UP000177371"/>
    </source>
</evidence>
<organism evidence="2 3">
    <name type="scientific">candidate division WWE3 bacterium RBG_16_37_10</name>
    <dbReference type="NCBI Taxonomy" id="1802610"/>
    <lineage>
        <taxon>Bacteria</taxon>
        <taxon>Katanobacteria</taxon>
    </lineage>
</organism>
<proteinExistence type="predicted"/>
<dbReference type="InterPro" id="IPR025474">
    <property type="entry name" value="DUF4325"/>
</dbReference>
<dbReference type="Proteomes" id="UP000177371">
    <property type="component" value="Unassembled WGS sequence"/>
</dbReference>
<feature type="domain" description="DUF4325" evidence="1">
    <location>
        <begin position="26"/>
        <end position="76"/>
    </location>
</feature>
<dbReference type="EMBL" id="MEUT01000004">
    <property type="protein sequence ID" value="OGC52056.1"/>
    <property type="molecule type" value="Genomic_DNA"/>
</dbReference>
<dbReference type="AlphaFoldDB" id="A0A1F4V4K5"/>
<name>A0A1F4V4K5_UNCKA</name>
<comment type="caution">
    <text evidence="2">The sequence shown here is derived from an EMBL/GenBank/DDBJ whole genome shotgun (WGS) entry which is preliminary data.</text>
</comment>
<evidence type="ECO:0000259" key="1">
    <source>
        <dbReference type="Pfam" id="PF14213"/>
    </source>
</evidence>
<evidence type="ECO:0000313" key="2">
    <source>
        <dbReference type="EMBL" id="OGC52056.1"/>
    </source>
</evidence>